<reference evidence="4" key="2">
    <citation type="submission" date="2021-11" db="EMBL/GenBank/DDBJ databases">
        <authorList>
            <consortium name="Genoscope - CEA"/>
            <person name="William W."/>
        </authorList>
    </citation>
    <scope>NUCLEOTIDE SEQUENCE</scope>
</reference>
<keyword evidence="2" id="KW-0732">Signal</keyword>
<sequence>MHRWWLLAALPLLTQALAPPVLKARLEAQETRIRELKKRCEDVLPSEDEAALLLDGYYPALDRDAALDHFLLRFVDGVRDGIDLADAESTLRDSLAWRRGVGRIVLEKAQEAVDEASNVTSDASASTTARQKGRWKNAPVQRNLPHKFAVGEFLTDEQLTYVLDGQRARLVCCIQGRRIDEDGLMQALEAQSSPDDHAMSCVDVEEAVDTLAMRRLQHSFLYSKAVNARVCALLSLKTGVLVTVVTVNDLKDVSLRSTKLAGQFRAALGGAARRGDRLFPTLAGPTVIANLPKAIQLLVGLVANLFPVSVRRFLTFARIDSLDDGLRRLLVEPDASAVFLDDVDATIDKMLRRLPPNAKQ</sequence>
<reference evidence="3" key="1">
    <citation type="submission" date="2021-01" db="EMBL/GenBank/DDBJ databases">
        <authorList>
            <person name="Corre E."/>
            <person name="Pelletier E."/>
            <person name="Niang G."/>
            <person name="Scheremetjew M."/>
            <person name="Finn R."/>
            <person name="Kale V."/>
            <person name="Holt S."/>
            <person name="Cochrane G."/>
            <person name="Meng A."/>
            <person name="Brown T."/>
            <person name="Cohen L."/>
        </authorList>
    </citation>
    <scope>NUCLEOTIDE SEQUENCE</scope>
    <source>
        <strain evidence="3">CCMP1756</strain>
    </source>
</reference>
<dbReference type="AlphaFoldDB" id="A0A7S3ZUH4"/>
<feature type="compositionally biased region" description="Polar residues" evidence="1">
    <location>
        <begin position="117"/>
        <end position="130"/>
    </location>
</feature>
<keyword evidence="5" id="KW-1185">Reference proteome</keyword>
<feature type="chain" id="PRO_5036403997" description="CRAL-TRIO domain-containing protein" evidence="2">
    <location>
        <begin position="17"/>
        <end position="360"/>
    </location>
</feature>
<accession>A0A7S3ZUH4</accession>
<dbReference type="EMBL" id="HBIW01011496">
    <property type="protein sequence ID" value="CAE0694410.1"/>
    <property type="molecule type" value="Transcribed_RNA"/>
</dbReference>
<evidence type="ECO:0008006" key="6">
    <source>
        <dbReference type="Google" id="ProtNLM"/>
    </source>
</evidence>
<dbReference type="InterPro" id="IPR036865">
    <property type="entry name" value="CRAL-TRIO_dom_sf"/>
</dbReference>
<evidence type="ECO:0000256" key="2">
    <source>
        <dbReference type="SAM" id="SignalP"/>
    </source>
</evidence>
<name>A0A7S3ZUH4_9STRA</name>
<feature type="region of interest" description="Disordered" evidence="1">
    <location>
        <begin position="117"/>
        <end position="136"/>
    </location>
</feature>
<gene>
    <name evidence="3" type="ORF">PCAL00307_LOCUS9846</name>
    <name evidence="4" type="ORF">PECAL_1P12360</name>
</gene>
<evidence type="ECO:0000256" key="1">
    <source>
        <dbReference type="SAM" id="MobiDB-lite"/>
    </source>
</evidence>
<evidence type="ECO:0000313" key="5">
    <source>
        <dbReference type="Proteomes" id="UP000789595"/>
    </source>
</evidence>
<dbReference type="Proteomes" id="UP000789595">
    <property type="component" value="Unassembled WGS sequence"/>
</dbReference>
<dbReference type="Gene3D" id="3.40.525.10">
    <property type="entry name" value="CRAL-TRIO lipid binding domain"/>
    <property type="match status" value="1"/>
</dbReference>
<protein>
    <recommendedName>
        <fullName evidence="6">CRAL-TRIO domain-containing protein</fullName>
    </recommendedName>
</protein>
<feature type="signal peptide" evidence="2">
    <location>
        <begin position="1"/>
        <end position="16"/>
    </location>
</feature>
<organism evidence="3">
    <name type="scientific">Pelagomonas calceolata</name>
    <dbReference type="NCBI Taxonomy" id="35677"/>
    <lineage>
        <taxon>Eukaryota</taxon>
        <taxon>Sar</taxon>
        <taxon>Stramenopiles</taxon>
        <taxon>Ochrophyta</taxon>
        <taxon>Pelagophyceae</taxon>
        <taxon>Pelagomonadales</taxon>
        <taxon>Pelagomonadaceae</taxon>
        <taxon>Pelagomonas</taxon>
    </lineage>
</organism>
<evidence type="ECO:0000313" key="3">
    <source>
        <dbReference type="EMBL" id="CAE0694410.1"/>
    </source>
</evidence>
<dbReference type="EMBL" id="CAKKNE010000001">
    <property type="protein sequence ID" value="CAH0364851.1"/>
    <property type="molecule type" value="Genomic_DNA"/>
</dbReference>
<proteinExistence type="predicted"/>
<evidence type="ECO:0000313" key="4">
    <source>
        <dbReference type="EMBL" id="CAH0364851.1"/>
    </source>
</evidence>